<sequence length="119" mass="13333">MEQPQPQPQTSLAPRCPATLGGETQFARSMQFIQEVQDRFKPSRPALYQRFLQVFTESFGSTGQLQSQSAAELATSVHEKMEEVFKDDQDLLEKFTAFLPKDGAATKPDNNHIAAEEVD</sequence>
<keyword evidence="6" id="KW-1185">Reference proteome</keyword>
<keyword evidence="2 3" id="KW-0539">Nucleus</keyword>
<dbReference type="InterPro" id="IPR003822">
    <property type="entry name" value="PAH"/>
</dbReference>
<dbReference type="GO" id="GO:0005634">
    <property type="term" value="C:nucleus"/>
    <property type="evidence" value="ECO:0007669"/>
    <property type="project" value="UniProtKB-SubCell"/>
</dbReference>
<comment type="subcellular location">
    <subcellularLocation>
        <location evidence="1 3">Nucleus</location>
    </subcellularLocation>
</comment>
<dbReference type="GO" id="GO:0006355">
    <property type="term" value="P:regulation of DNA-templated transcription"/>
    <property type="evidence" value="ECO:0007669"/>
    <property type="project" value="InterPro"/>
</dbReference>
<evidence type="ECO:0000313" key="5">
    <source>
        <dbReference type="EMBL" id="KAK3344212.1"/>
    </source>
</evidence>
<feature type="region of interest" description="Disordered" evidence="4">
    <location>
        <begin position="1"/>
        <end position="20"/>
    </location>
</feature>
<dbReference type="AlphaFoldDB" id="A0AAJ0H9D1"/>
<dbReference type="EMBL" id="JAUIQD010000007">
    <property type="protein sequence ID" value="KAK3344212.1"/>
    <property type="molecule type" value="Genomic_DNA"/>
</dbReference>
<protein>
    <submittedName>
        <fullName evidence="5">Uncharacterized protein</fullName>
    </submittedName>
</protein>
<evidence type="ECO:0000256" key="1">
    <source>
        <dbReference type="ARBA" id="ARBA00004123"/>
    </source>
</evidence>
<reference evidence="5" key="1">
    <citation type="journal article" date="2023" name="Mol. Phylogenet. Evol.">
        <title>Genome-scale phylogeny and comparative genomics of the fungal order Sordariales.</title>
        <authorList>
            <person name="Hensen N."/>
            <person name="Bonometti L."/>
            <person name="Westerberg I."/>
            <person name="Brannstrom I.O."/>
            <person name="Guillou S."/>
            <person name="Cros-Aarteil S."/>
            <person name="Calhoun S."/>
            <person name="Haridas S."/>
            <person name="Kuo A."/>
            <person name="Mondo S."/>
            <person name="Pangilinan J."/>
            <person name="Riley R."/>
            <person name="LaButti K."/>
            <person name="Andreopoulos B."/>
            <person name="Lipzen A."/>
            <person name="Chen C."/>
            <person name="Yan M."/>
            <person name="Daum C."/>
            <person name="Ng V."/>
            <person name="Clum A."/>
            <person name="Steindorff A."/>
            <person name="Ohm R.A."/>
            <person name="Martin F."/>
            <person name="Silar P."/>
            <person name="Natvig D.O."/>
            <person name="Lalanne C."/>
            <person name="Gautier V."/>
            <person name="Ament-Velasquez S.L."/>
            <person name="Kruys A."/>
            <person name="Hutchinson M.I."/>
            <person name="Powell A.J."/>
            <person name="Barry K."/>
            <person name="Miller A.N."/>
            <person name="Grigoriev I.V."/>
            <person name="Debuchy R."/>
            <person name="Gladieux P."/>
            <person name="Hiltunen Thoren M."/>
            <person name="Johannesson H."/>
        </authorList>
    </citation>
    <scope>NUCLEOTIDE SEQUENCE</scope>
    <source>
        <strain evidence="5">CBS 955.72</strain>
    </source>
</reference>
<reference evidence="5" key="2">
    <citation type="submission" date="2023-06" db="EMBL/GenBank/DDBJ databases">
        <authorList>
            <consortium name="Lawrence Berkeley National Laboratory"/>
            <person name="Haridas S."/>
            <person name="Hensen N."/>
            <person name="Bonometti L."/>
            <person name="Westerberg I."/>
            <person name="Brannstrom I.O."/>
            <person name="Guillou S."/>
            <person name="Cros-Aarteil S."/>
            <person name="Calhoun S."/>
            <person name="Kuo A."/>
            <person name="Mondo S."/>
            <person name="Pangilinan J."/>
            <person name="Riley R."/>
            <person name="Labutti K."/>
            <person name="Andreopoulos B."/>
            <person name="Lipzen A."/>
            <person name="Chen C."/>
            <person name="Yanf M."/>
            <person name="Daum C."/>
            <person name="Ng V."/>
            <person name="Clum A."/>
            <person name="Steindorff A."/>
            <person name="Ohm R."/>
            <person name="Martin F."/>
            <person name="Silar P."/>
            <person name="Natvig D."/>
            <person name="Lalanne C."/>
            <person name="Gautier V."/>
            <person name="Ament-Velasquez S.L."/>
            <person name="Kruys A."/>
            <person name="Hutchinson M.I."/>
            <person name="Powell A.J."/>
            <person name="Barry K."/>
            <person name="Miller A.N."/>
            <person name="Grigoriev I.V."/>
            <person name="Debuchy R."/>
            <person name="Gladieux P."/>
            <person name="Thoren M.H."/>
            <person name="Johannesson H."/>
        </authorList>
    </citation>
    <scope>NUCLEOTIDE SEQUENCE</scope>
    <source>
        <strain evidence="5">CBS 955.72</strain>
    </source>
</reference>
<dbReference type="SUPFAM" id="SSF47762">
    <property type="entry name" value="PAH2 domain"/>
    <property type="match status" value="1"/>
</dbReference>
<accession>A0AAJ0H9D1</accession>
<dbReference type="Gene3D" id="1.20.1160.11">
    <property type="entry name" value="Paired amphipathic helix"/>
    <property type="match status" value="1"/>
</dbReference>
<dbReference type="Proteomes" id="UP001275084">
    <property type="component" value="Unassembled WGS sequence"/>
</dbReference>
<evidence type="ECO:0000256" key="3">
    <source>
        <dbReference type="PROSITE-ProRule" id="PRU00810"/>
    </source>
</evidence>
<dbReference type="PROSITE" id="PS51477">
    <property type="entry name" value="PAH"/>
    <property type="match status" value="1"/>
</dbReference>
<proteinExistence type="predicted"/>
<comment type="caution">
    <text evidence="5">The sequence shown here is derived from an EMBL/GenBank/DDBJ whole genome shotgun (WGS) entry which is preliminary data.</text>
</comment>
<evidence type="ECO:0000313" key="6">
    <source>
        <dbReference type="Proteomes" id="UP001275084"/>
    </source>
</evidence>
<evidence type="ECO:0000256" key="4">
    <source>
        <dbReference type="SAM" id="MobiDB-lite"/>
    </source>
</evidence>
<evidence type="ECO:0000256" key="2">
    <source>
        <dbReference type="ARBA" id="ARBA00023242"/>
    </source>
</evidence>
<gene>
    <name evidence="5" type="ORF">B0T25DRAFT_556403</name>
</gene>
<dbReference type="InterPro" id="IPR036600">
    <property type="entry name" value="PAH_sf"/>
</dbReference>
<organism evidence="5 6">
    <name type="scientific">Lasiosphaeria hispida</name>
    <dbReference type="NCBI Taxonomy" id="260671"/>
    <lineage>
        <taxon>Eukaryota</taxon>
        <taxon>Fungi</taxon>
        <taxon>Dikarya</taxon>
        <taxon>Ascomycota</taxon>
        <taxon>Pezizomycotina</taxon>
        <taxon>Sordariomycetes</taxon>
        <taxon>Sordariomycetidae</taxon>
        <taxon>Sordariales</taxon>
        <taxon>Lasiosphaeriaceae</taxon>
        <taxon>Lasiosphaeria</taxon>
    </lineage>
</organism>
<name>A0AAJ0H9D1_9PEZI</name>